<dbReference type="Gene3D" id="1.10.8.270">
    <property type="entry name" value="putative rabgap domain of human tbc1 domain family member 14 like domains"/>
    <property type="match status" value="1"/>
</dbReference>
<name>A0A6A4TA97_SCOMX</name>
<dbReference type="GO" id="GO:0005096">
    <property type="term" value="F:GTPase activator activity"/>
    <property type="evidence" value="ECO:0007669"/>
    <property type="project" value="UniProtKB-KW"/>
</dbReference>
<keyword evidence="7" id="KW-0968">Cytoplasmic vesicle</keyword>
<keyword evidence="5" id="KW-0007">Acetylation</keyword>
<comment type="function">
    <text evidence="8">Acts as a GTPase-activating protein for RAB5A and RAB43. Involved in receptor trafficking. In complex with EPS8 inhibits internalization of EGFR. Involved in retrograde transport from the endocytic pathway to the Golgi apparatus. Involved in the transport of Shiga toxin from early and recycling endosomes to the trans-Golgi network. Required for structural integrity of the Golgi complex.</text>
</comment>
<reference evidence="13 14" key="1">
    <citation type="submission" date="2019-06" db="EMBL/GenBank/DDBJ databases">
        <title>Draft genomes of female and male turbot (Scophthalmus maximus).</title>
        <authorList>
            <person name="Xu H."/>
            <person name="Xu X.-W."/>
            <person name="Shao C."/>
            <person name="Chen S."/>
        </authorList>
    </citation>
    <scope>NUCLEOTIDE SEQUENCE [LARGE SCALE GENOMIC DNA]</scope>
    <source>
        <strain evidence="13">Ysfricsl-2016a</strain>
        <tissue evidence="13">Blood</tissue>
    </source>
</reference>
<dbReference type="FunFam" id="1.10.10.750:FF:000001">
    <property type="entry name" value="TBC1 domain family member 10A"/>
    <property type="match status" value="1"/>
</dbReference>
<comment type="subcellular location">
    <subcellularLocation>
        <location evidence="1">Cytoplasmic vesicle</location>
    </subcellularLocation>
    <subcellularLocation>
        <location evidence="2">Golgi apparatus</location>
    </subcellularLocation>
</comment>
<dbReference type="PANTHER" id="PTHR47219:SF25">
    <property type="entry name" value="RAB-GAP TBC DOMAIN-CONTAINING PROTEIN"/>
    <property type="match status" value="1"/>
</dbReference>
<feature type="compositionally biased region" description="Basic and acidic residues" evidence="11">
    <location>
        <begin position="537"/>
        <end position="561"/>
    </location>
</feature>
<feature type="domain" description="Rab-GAP TBC" evidence="12">
    <location>
        <begin position="175"/>
        <end position="367"/>
    </location>
</feature>
<evidence type="ECO:0000256" key="6">
    <source>
        <dbReference type="ARBA" id="ARBA00023034"/>
    </source>
</evidence>
<dbReference type="Pfam" id="PF00566">
    <property type="entry name" value="RabGAP-TBC"/>
    <property type="match status" value="1"/>
</dbReference>
<evidence type="ECO:0000313" key="14">
    <source>
        <dbReference type="Proteomes" id="UP000438429"/>
    </source>
</evidence>
<feature type="region of interest" description="Disordered" evidence="11">
    <location>
        <begin position="428"/>
        <end position="449"/>
    </location>
</feature>
<keyword evidence="4" id="KW-0597">Phosphoprotein</keyword>
<dbReference type="GO" id="GO:0005794">
    <property type="term" value="C:Golgi apparatus"/>
    <property type="evidence" value="ECO:0007669"/>
    <property type="project" value="UniProtKB-SubCell"/>
</dbReference>
<comment type="caution">
    <text evidence="13">The sequence shown here is derived from an EMBL/GenBank/DDBJ whole genome shotgun (WGS) entry which is preliminary data.</text>
</comment>
<evidence type="ECO:0000256" key="5">
    <source>
        <dbReference type="ARBA" id="ARBA00022990"/>
    </source>
</evidence>
<feature type="compositionally biased region" description="Low complexity" evidence="11">
    <location>
        <begin position="858"/>
        <end position="876"/>
    </location>
</feature>
<dbReference type="PANTHER" id="PTHR47219">
    <property type="entry name" value="RAB GTPASE-ACTIVATING PROTEIN 1-LIKE"/>
    <property type="match status" value="1"/>
</dbReference>
<evidence type="ECO:0000256" key="9">
    <source>
        <dbReference type="ARBA" id="ARBA00064037"/>
    </source>
</evidence>
<dbReference type="PROSITE" id="PS50086">
    <property type="entry name" value="TBC_RABGAP"/>
    <property type="match status" value="1"/>
</dbReference>
<dbReference type="InterPro" id="IPR000195">
    <property type="entry name" value="Rab-GAP-TBC_dom"/>
</dbReference>
<feature type="compositionally biased region" description="Polar residues" evidence="11">
    <location>
        <begin position="499"/>
        <end position="508"/>
    </location>
</feature>
<evidence type="ECO:0000313" key="13">
    <source>
        <dbReference type="EMBL" id="KAF0041338.1"/>
    </source>
</evidence>
<evidence type="ECO:0000256" key="10">
    <source>
        <dbReference type="ARBA" id="ARBA00070172"/>
    </source>
</evidence>
<evidence type="ECO:0000256" key="8">
    <source>
        <dbReference type="ARBA" id="ARBA00059926"/>
    </source>
</evidence>
<dbReference type="Proteomes" id="UP000438429">
    <property type="component" value="Unassembled WGS sequence"/>
</dbReference>
<feature type="compositionally biased region" description="Basic and acidic residues" evidence="11">
    <location>
        <begin position="428"/>
        <end position="446"/>
    </location>
</feature>
<keyword evidence="6" id="KW-0333">Golgi apparatus</keyword>
<dbReference type="SMART" id="SM00164">
    <property type="entry name" value="TBC"/>
    <property type="match status" value="1"/>
</dbReference>
<dbReference type="FunFam" id="1.10.8.270:FF:000010">
    <property type="entry name" value="Putative USP6 N-terminal-like protein"/>
    <property type="match status" value="1"/>
</dbReference>
<evidence type="ECO:0000256" key="11">
    <source>
        <dbReference type="SAM" id="MobiDB-lite"/>
    </source>
</evidence>
<accession>A0A6A4TA97</accession>
<dbReference type="GO" id="GO:0031267">
    <property type="term" value="F:small GTPase binding"/>
    <property type="evidence" value="ECO:0007669"/>
    <property type="project" value="TreeGrafter"/>
</dbReference>
<dbReference type="InterPro" id="IPR035969">
    <property type="entry name" value="Rab-GAP_TBC_sf"/>
</dbReference>
<evidence type="ECO:0000256" key="2">
    <source>
        <dbReference type="ARBA" id="ARBA00004555"/>
    </source>
</evidence>
<dbReference type="Gene3D" id="1.10.10.750">
    <property type="entry name" value="Ypt/Rab-GAP domain of gyp1p, domain 1"/>
    <property type="match status" value="1"/>
</dbReference>
<dbReference type="SUPFAM" id="SSF47923">
    <property type="entry name" value="Ypt/Rab-GAP domain of gyp1p"/>
    <property type="match status" value="2"/>
</dbReference>
<dbReference type="Gene3D" id="1.10.472.80">
    <property type="entry name" value="Ypt/Rab-GAP domain of gyp1p, domain 3"/>
    <property type="match status" value="1"/>
</dbReference>
<feature type="compositionally biased region" description="Polar residues" evidence="11">
    <location>
        <begin position="630"/>
        <end position="648"/>
    </location>
</feature>
<dbReference type="InterPro" id="IPR050302">
    <property type="entry name" value="Rab_GAP_TBC_domain"/>
</dbReference>
<protein>
    <recommendedName>
        <fullName evidence="10">USP6 N-terminal-like protein</fullName>
    </recommendedName>
</protein>
<dbReference type="AlphaFoldDB" id="A0A6A4TA97"/>
<dbReference type="FunFam" id="1.10.472.80:FF:000019">
    <property type="entry name" value="USP6 N-terminal like"/>
    <property type="match status" value="1"/>
</dbReference>
<evidence type="ECO:0000256" key="4">
    <source>
        <dbReference type="ARBA" id="ARBA00022553"/>
    </source>
</evidence>
<gene>
    <name evidence="13" type="ORF">F2P81_007236</name>
</gene>
<evidence type="ECO:0000256" key="1">
    <source>
        <dbReference type="ARBA" id="ARBA00004541"/>
    </source>
</evidence>
<comment type="subunit">
    <text evidence="9">Interacts with EPS8.</text>
</comment>
<proteinExistence type="predicted"/>
<feature type="region of interest" description="Disordered" evidence="11">
    <location>
        <begin position="471"/>
        <end position="723"/>
    </location>
</feature>
<evidence type="ECO:0000256" key="3">
    <source>
        <dbReference type="ARBA" id="ARBA00022468"/>
    </source>
</evidence>
<dbReference type="GO" id="GO:0031410">
    <property type="term" value="C:cytoplasmic vesicle"/>
    <property type="evidence" value="ECO:0007669"/>
    <property type="project" value="UniProtKB-SubCell"/>
</dbReference>
<evidence type="ECO:0000259" key="12">
    <source>
        <dbReference type="PROSITE" id="PS50086"/>
    </source>
</evidence>
<evidence type="ECO:0000256" key="7">
    <source>
        <dbReference type="ARBA" id="ARBA00023329"/>
    </source>
</evidence>
<keyword evidence="3" id="KW-0343">GTPase activation</keyword>
<feature type="compositionally biased region" description="Polar residues" evidence="11">
    <location>
        <begin position="475"/>
        <end position="490"/>
    </location>
</feature>
<feature type="region of interest" description="Disordered" evidence="11">
    <location>
        <begin position="787"/>
        <end position="900"/>
    </location>
</feature>
<organism evidence="13 14">
    <name type="scientific">Scophthalmus maximus</name>
    <name type="common">Turbot</name>
    <name type="synonym">Psetta maxima</name>
    <dbReference type="NCBI Taxonomy" id="52904"/>
    <lineage>
        <taxon>Eukaryota</taxon>
        <taxon>Metazoa</taxon>
        <taxon>Chordata</taxon>
        <taxon>Craniata</taxon>
        <taxon>Vertebrata</taxon>
        <taxon>Euteleostomi</taxon>
        <taxon>Actinopterygii</taxon>
        <taxon>Neopterygii</taxon>
        <taxon>Teleostei</taxon>
        <taxon>Neoteleostei</taxon>
        <taxon>Acanthomorphata</taxon>
        <taxon>Carangaria</taxon>
        <taxon>Pleuronectiformes</taxon>
        <taxon>Pleuronectoidei</taxon>
        <taxon>Scophthalmidae</taxon>
        <taxon>Scophthalmus</taxon>
    </lineage>
</organism>
<sequence>MIPPALQKLGERSQRCRRFRYRGLYRKKKKRVIGRKSAPCGSVVATVKVVGGQRMKIVVCLFVCFVFSSNGTYDFDMKKDIDTLIAEERADIISKYDKGRQEGVKINPWEDADYSIFKVTDRFGFLHEEELPTPSALEEKQKQQEIERVEKWLKMVKNWDKYRNSEKLVKRVYKGIPLQLRGQAWALLLDVEKVKKENQGKYEKMKQQARDFSTEIKQIDLDVNRTFRNHIMFMDRFGVKQQALFHVLAAYSVYNTEVSYCQGMSQIAAILLMYLNEEDAFWALSQLLTNSKHAMHGFFIPGFPKLHRFQAHHERILSKMLPKLKKHMDREQMTAGIYTIKWFLQCFIDRTPFTLTLRLWDIYIMEGDKTLTAMAYTTLKLHKKRLQKLQLEDLREFIQERLATSFFLPDDVVVEQLQAAMSELGSKKLDQCPPAKSEELPKKPLGQERPVVLLPLQPDLPLEVKVTLPPHSQPEAESQQTDSDTLNQNPYPAEPLDSRSPSGTNAPSLPSPQPVEGHTQRTPSPIRPCRAPPLPPKTDKPCAEVRLNGDVKETLPERSQTEDGVEPESEPVGLETQEEPVEWPPPYEPPALDTLTMQTEEIMDLPDLPPPPFFSPEQLEQRPLDCESPSPRTGTGPDTQCSFPSPRSASPLVPQMKLSSKPPLSLDVTQRKPPPPPKPFSFSNPRLPPPKPTKFPVSLYVPAHAGDRRPSNTSQYDNLSEVDEDDRYLERLLGSTPEEVPSMLCKPPNAITRDYDPALYPLPPPPIFIPPSPSPVPLSLCALPSLPQEPEYEGEDRWVEDSIIPPPPPSFADRLNPFQSGAAGCSDTHRAASPSYSKPFSRGPRDHSAFPAPLLYTGSPPGNSRPSGPSAAGGIPLIRSSPDFCRMPPGGQQLPKSVTF</sequence>
<dbReference type="EMBL" id="VEVO01000006">
    <property type="protein sequence ID" value="KAF0041338.1"/>
    <property type="molecule type" value="Genomic_DNA"/>
</dbReference>